<dbReference type="FunFam" id="1.10.510.10:FF:000590">
    <property type="entry name" value="PR5-like receptor kinase"/>
    <property type="match status" value="1"/>
</dbReference>
<evidence type="ECO:0000259" key="15">
    <source>
        <dbReference type="PROSITE" id="PS50011"/>
    </source>
</evidence>
<dbReference type="SMART" id="SM00220">
    <property type="entry name" value="S_TKc"/>
    <property type="match status" value="1"/>
</dbReference>
<dbReference type="Pfam" id="PF13947">
    <property type="entry name" value="GUB_WAK_bind"/>
    <property type="match status" value="1"/>
</dbReference>
<dbReference type="AlphaFoldDB" id="A0AAV0QL39"/>
<evidence type="ECO:0000256" key="13">
    <source>
        <dbReference type="SAM" id="Phobius"/>
    </source>
</evidence>
<evidence type="ECO:0000256" key="8">
    <source>
        <dbReference type="ARBA" id="ARBA00022840"/>
    </source>
</evidence>
<evidence type="ECO:0000256" key="10">
    <source>
        <dbReference type="ARBA" id="ARBA00023136"/>
    </source>
</evidence>
<dbReference type="InterPro" id="IPR008271">
    <property type="entry name" value="Ser/Thr_kinase_AS"/>
</dbReference>
<evidence type="ECO:0000256" key="6">
    <source>
        <dbReference type="ARBA" id="ARBA00022741"/>
    </source>
</evidence>
<dbReference type="InterPro" id="IPR011009">
    <property type="entry name" value="Kinase-like_dom_sf"/>
</dbReference>
<evidence type="ECO:0000256" key="14">
    <source>
        <dbReference type="SAM" id="SignalP"/>
    </source>
</evidence>
<name>A0AAV0QL39_9ROSI</name>
<feature type="domain" description="Protein kinase" evidence="15">
    <location>
        <begin position="290"/>
        <end position="584"/>
    </location>
</feature>
<evidence type="ECO:0000256" key="1">
    <source>
        <dbReference type="ARBA" id="ARBA00004479"/>
    </source>
</evidence>
<evidence type="ECO:0000256" key="9">
    <source>
        <dbReference type="ARBA" id="ARBA00022989"/>
    </source>
</evidence>
<feature type="binding site" evidence="12">
    <location>
        <position position="318"/>
    </location>
    <ligand>
        <name>ATP</name>
        <dbReference type="ChEBI" id="CHEBI:30616"/>
    </ligand>
</feature>
<evidence type="ECO:0000313" key="17">
    <source>
        <dbReference type="Proteomes" id="UP001154282"/>
    </source>
</evidence>
<evidence type="ECO:0000256" key="7">
    <source>
        <dbReference type="ARBA" id="ARBA00022777"/>
    </source>
</evidence>
<feature type="transmembrane region" description="Helical" evidence="13">
    <location>
        <begin position="230"/>
        <end position="252"/>
    </location>
</feature>
<keyword evidence="3" id="KW-0808">Transferase</keyword>
<keyword evidence="7" id="KW-0418">Kinase</keyword>
<evidence type="ECO:0000256" key="11">
    <source>
        <dbReference type="ARBA" id="ARBA00023180"/>
    </source>
</evidence>
<protein>
    <recommendedName>
        <fullName evidence="15">Protein kinase domain-containing protein</fullName>
    </recommendedName>
</protein>
<dbReference type="Gene3D" id="1.10.510.10">
    <property type="entry name" value="Transferase(Phosphotransferase) domain 1"/>
    <property type="match status" value="1"/>
</dbReference>
<feature type="signal peptide" evidence="14">
    <location>
        <begin position="1"/>
        <end position="19"/>
    </location>
</feature>
<evidence type="ECO:0000256" key="12">
    <source>
        <dbReference type="PROSITE-ProRule" id="PRU10141"/>
    </source>
</evidence>
<evidence type="ECO:0000256" key="3">
    <source>
        <dbReference type="ARBA" id="ARBA00022679"/>
    </source>
</evidence>
<keyword evidence="2" id="KW-0723">Serine/threonine-protein kinase</keyword>
<dbReference type="InterPro" id="IPR025287">
    <property type="entry name" value="WAK_GUB"/>
</dbReference>
<organism evidence="16 17">
    <name type="scientific">Linum tenue</name>
    <dbReference type="NCBI Taxonomy" id="586396"/>
    <lineage>
        <taxon>Eukaryota</taxon>
        <taxon>Viridiplantae</taxon>
        <taxon>Streptophyta</taxon>
        <taxon>Embryophyta</taxon>
        <taxon>Tracheophyta</taxon>
        <taxon>Spermatophyta</taxon>
        <taxon>Magnoliopsida</taxon>
        <taxon>eudicotyledons</taxon>
        <taxon>Gunneridae</taxon>
        <taxon>Pentapetalae</taxon>
        <taxon>rosids</taxon>
        <taxon>fabids</taxon>
        <taxon>Malpighiales</taxon>
        <taxon>Linaceae</taxon>
        <taxon>Linum</taxon>
    </lineage>
</organism>
<evidence type="ECO:0000256" key="4">
    <source>
        <dbReference type="ARBA" id="ARBA00022692"/>
    </source>
</evidence>
<dbReference type="SUPFAM" id="SSF56112">
    <property type="entry name" value="Protein kinase-like (PK-like)"/>
    <property type="match status" value="1"/>
</dbReference>
<keyword evidence="10 13" id="KW-0472">Membrane</keyword>
<dbReference type="Gene3D" id="3.30.200.20">
    <property type="entry name" value="Phosphorylase Kinase, domain 1"/>
    <property type="match status" value="1"/>
</dbReference>
<accession>A0AAV0QL39</accession>
<dbReference type="GO" id="GO:0005524">
    <property type="term" value="F:ATP binding"/>
    <property type="evidence" value="ECO:0007669"/>
    <property type="project" value="UniProtKB-UniRule"/>
</dbReference>
<gene>
    <name evidence="16" type="ORF">LITE_LOCUS43340</name>
</gene>
<keyword evidence="9 13" id="KW-1133">Transmembrane helix</keyword>
<dbReference type="PROSITE" id="PS50011">
    <property type="entry name" value="PROTEIN_KINASE_DOM"/>
    <property type="match status" value="1"/>
</dbReference>
<comment type="caution">
    <text evidence="16">The sequence shown here is derived from an EMBL/GenBank/DDBJ whole genome shotgun (WGS) entry which is preliminary data.</text>
</comment>
<dbReference type="EMBL" id="CAMGYJ010000009">
    <property type="protein sequence ID" value="CAI0544873.1"/>
    <property type="molecule type" value="Genomic_DNA"/>
</dbReference>
<dbReference type="FunFam" id="3.30.200.20:FF:000178">
    <property type="entry name" value="serine/threonine-protein kinase PBS1-like"/>
    <property type="match status" value="1"/>
</dbReference>
<evidence type="ECO:0000256" key="5">
    <source>
        <dbReference type="ARBA" id="ARBA00022729"/>
    </source>
</evidence>
<proteinExistence type="predicted"/>
<keyword evidence="5 14" id="KW-0732">Signal</keyword>
<dbReference type="GO" id="GO:0030247">
    <property type="term" value="F:polysaccharide binding"/>
    <property type="evidence" value="ECO:0007669"/>
    <property type="project" value="InterPro"/>
</dbReference>
<keyword evidence="6 12" id="KW-0547">Nucleotide-binding</keyword>
<feature type="chain" id="PRO_5043561285" description="Protein kinase domain-containing protein" evidence="14">
    <location>
        <begin position="20"/>
        <end position="613"/>
    </location>
</feature>
<keyword evidence="17" id="KW-1185">Reference proteome</keyword>
<keyword evidence="8 12" id="KW-0067">ATP-binding</keyword>
<dbReference type="InterPro" id="IPR017441">
    <property type="entry name" value="Protein_kinase_ATP_BS"/>
</dbReference>
<sequence length="613" mass="68306">MKSWLWCFILLLTNHGAQSLNLSCRTTTSCGGNSSDIRFPFTIRGRSSGYQGFPGFDLSCAGRNQTLLHLPNSVNLTLLSIDYESQLVHVKSPDECMPRQLRDLDFASLPLKLEGSLPTYTLFNCPKLSHITSSLSWVTCLGSTVFSLASGSPLNDVNLVSCTKMYDLQLPALSNEDQSLMLSWSNPRCSRCYKSKEECCVLKQGPNPDPEVECSGDATRKRVSPLRKGLIAGAVLGSVFIVVVLFVLYRAYRYDRREKEYRHKIEKFLDDYNALKPTRFSYADIKRITSKFGVELGRGAYGTVFKGKLSSEIQVAVKVLTSSSIENGEDFVNEVGTMARIHHVNVVRLIGFCADGFRRALVYEYLPNDSLQKYISDGKNQTSSLGWKTLQDISLGIAKGIEYLHQGCEQRILHFDIKPHNVLLDQNFNPKISDFGLAKLCAKDQSAISMSTARGTIGYIAPEVFSRNFGNVSYKADVYSFGMLLLEMVGGRKNIDVATTAADGGGEQIYFPEWIYSLFGESREDVRFDLEEAEEEDGKIARKLAIVGLWCIQWNPVDRPQMKLVVQMLEGQGDDLKPPPNPVSSNPGGGVFRMASMVKSKPVQELEIIPEIE</sequence>
<dbReference type="InterPro" id="IPR000719">
    <property type="entry name" value="Prot_kinase_dom"/>
</dbReference>
<dbReference type="PROSITE" id="PS00108">
    <property type="entry name" value="PROTEIN_KINASE_ST"/>
    <property type="match status" value="1"/>
</dbReference>
<dbReference type="GO" id="GO:0016020">
    <property type="term" value="C:membrane"/>
    <property type="evidence" value="ECO:0007669"/>
    <property type="project" value="UniProtKB-SubCell"/>
</dbReference>
<dbReference type="InterPro" id="IPR045874">
    <property type="entry name" value="LRK10/LRL21-25-like"/>
</dbReference>
<comment type="subcellular location">
    <subcellularLocation>
        <location evidence="1">Membrane</location>
        <topology evidence="1">Single-pass type I membrane protein</topology>
    </subcellularLocation>
</comment>
<evidence type="ECO:0000256" key="2">
    <source>
        <dbReference type="ARBA" id="ARBA00022527"/>
    </source>
</evidence>
<dbReference type="Proteomes" id="UP001154282">
    <property type="component" value="Unassembled WGS sequence"/>
</dbReference>
<dbReference type="PROSITE" id="PS00107">
    <property type="entry name" value="PROTEIN_KINASE_ATP"/>
    <property type="match status" value="1"/>
</dbReference>
<keyword evidence="11" id="KW-0325">Glycoprotein</keyword>
<dbReference type="GO" id="GO:0004674">
    <property type="term" value="F:protein serine/threonine kinase activity"/>
    <property type="evidence" value="ECO:0007669"/>
    <property type="project" value="UniProtKB-KW"/>
</dbReference>
<reference evidence="16" key="1">
    <citation type="submission" date="2022-08" db="EMBL/GenBank/DDBJ databases">
        <authorList>
            <person name="Gutierrez-Valencia J."/>
        </authorList>
    </citation>
    <scope>NUCLEOTIDE SEQUENCE</scope>
</reference>
<dbReference type="PANTHER" id="PTHR27009">
    <property type="entry name" value="RUST RESISTANCE KINASE LR10-RELATED"/>
    <property type="match status" value="1"/>
</dbReference>
<dbReference type="Pfam" id="PF00069">
    <property type="entry name" value="Pkinase"/>
    <property type="match status" value="1"/>
</dbReference>
<evidence type="ECO:0000313" key="16">
    <source>
        <dbReference type="EMBL" id="CAI0544873.1"/>
    </source>
</evidence>
<keyword evidence="4 13" id="KW-0812">Transmembrane</keyword>